<proteinExistence type="predicted"/>
<name>A0A5Q0BFA2_9GAMM</name>
<feature type="transmembrane region" description="Helical" evidence="7">
    <location>
        <begin position="314"/>
        <end position="335"/>
    </location>
</feature>
<keyword evidence="5 7" id="KW-1133">Transmembrane helix</keyword>
<feature type="transmembrane region" description="Helical" evidence="7">
    <location>
        <begin position="259"/>
        <end position="282"/>
    </location>
</feature>
<feature type="transmembrane region" description="Helical" evidence="7">
    <location>
        <begin position="168"/>
        <end position="190"/>
    </location>
</feature>
<sequence>MNKYKTDAIEDTILPQRSLSAVMTAQFLSALADNALLFVAIALMRTQHRPEDWIPLLQISFVLVFVVVSPYVGHIADSWPKSHVMMVANMLKLIGAGCLLLGANPLVSYGVVGLGAALYSPAKYGILCELVAPEYLVKANSLMEGSTIVAILTGVAGGGWVVDHSVPLAFTLVIGCYVAAFAVNFAIPVIPAPHARARLHAWNLLKQFLVLGRTLVGDADARFSLVATSIFWGIGATLRILLVSWVPFALGIMDNQTAAGLNALVAVGVAVGASLASVFIHLKTVNRSMLPGLLLGPLVMGAVLSHSLGTVSFYVILIGLCGGAFVVPLNALLQFRGQHSIGSGNTVAVQNLFENIAMLVMLGVYTAAVDEGVTPVGTGLGLGLFILLSLAFLAWLRYRDVKSGA</sequence>
<feature type="transmembrane region" description="Helical" evidence="7">
    <location>
        <begin position="230"/>
        <end position="253"/>
    </location>
</feature>
<dbReference type="PANTHER" id="PTHR43266:SF2">
    <property type="entry name" value="MAJOR FACILITATOR SUPERFAMILY (MFS) PROFILE DOMAIN-CONTAINING PROTEIN"/>
    <property type="match status" value="1"/>
</dbReference>
<evidence type="ECO:0000256" key="6">
    <source>
        <dbReference type="ARBA" id="ARBA00023136"/>
    </source>
</evidence>
<evidence type="ECO:0000256" key="5">
    <source>
        <dbReference type="ARBA" id="ARBA00022989"/>
    </source>
</evidence>
<dbReference type="OrthoDB" id="9803968at2"/>
<dbReference type="KEGG" id="mmob:F6R98_05780"/>
<feature type="transmembrane region" description="Helical" evidence="7">
    <location>
        <begin position="347"/>
        <end position="368"/>
    </location>
</feature>
<gene>
    <name evidence="8" type="primary">lplT</name>
    <name evidence="8" type="ORF">F6R98_05780</name>
</gene>
<dbReference type="AlphaFoldDB" id="A0A5Q0BFA2"/>
<dbReference type="GO" id="GO:0005886">
    <property type="term" value="C:plasma membrane"/>
    <property type="evidence" value="ECO:0007669"/>
    <property type="project" value="UniProtKB-SubCell"/>
</dbReference>
<protein>
    <submittedName>
        <fullName evidence="8">Lysophospholipid transporter LplT</fullName>
    </submittedName>
</protein>
<keyword evidence="2" id="KW-0813">Transport</keyword>
<feature type="transmembrane region" description="Helical" evidence="7">
    <location>
        <begin position="53"/>
        <end position="73"/>
    </location>
</feature>
<keyword evidence="9" id="KW-1185">Reference proteome</keyword>
<evidence type="ECO:0000313" key="9">
    <source>
        <dbReference type="Proteomes" id="UP000325755"/>
    </source>
</evidence>
<evidence type="ECO:0000256" key="7">
    <source>
        <dbReference type="SAM" id="Phobius"/>
    </source>
</evidence>
<dbReference type="EMBL" id="CP044205">
    <property type="protein sequence ID" value="QFY42199.1"/>
    <property type="molecule type" value="Genomic_DNA"/>
</dbReference>
<keyword evidence="3" id="KW-1003">Cell membrane</keyword>
<dbReference type="Proteomes" id="UP000325755">
    <property type="component" value="Chromosome"/>
</dbReference>
<reference evidence="8 9" key="1">
    <citation type="submission" date="2019-09" db="EMBL/GenBank/DDBJ databases">
        <title>Ecophysiology of the spiral-shaped methanotroph Methylospira mobilis as revealed by the complete genome sequence.</title>
        <authorList>
            <person name="Oshkin I.Y."/>
            <person name="Dedysh S.N."/>
            <person name="Miroshnikov K."/>
            <person name="Danilova O.V."/>
            <person name="Hakobyan A."/>
            <person name="Liesack W."/>
        </authorList>
    </citation>
    <scope>NUCLEOTIDE SEQUENCE [LARGE SCALE GENOMIC DNA]</scope>
    <source>
        <strain evidence="8 9">Shm1</strain>
    </source>
</reference>
<feature type="transmembrane region" description="Helical" evidence="7">
    <location>
        <begin position="20"/>
        <end position="41"/>
    </location>
</feature>
<dbReference type="NCBIfam" id="NF008397">
    <property type="entry name" value="PRK11195.1"/>
    <property type="match status" value="1"/>
</dbReference>
<dbReference type="FunCoup" id="A0A5Q0BFA2">
    <property type="interactions" value="64"/>
</dbReference>
<dbReference type="SUPFAM" id="SSF103473">
    <property type="entry name" value="MFS general substrate transporter"/>
    <property type="match status" value="1"/>
</dbReference>
<organism evidence="8 9">
    <name type="scientific">Candidatus Methylospira mobilis</name>
    <dbReference type="NCBI Taxonomy" id="1808979"/>
    <lineage>
        <taxon>Bacteria</taxon>
        <taxon>Pseudomonadati</taxon>
        <taxon>Pseudomonadota</taxon>
        <taxon>Gammaproteobacteria</taxon>
        <taxon>Methylococcales</taxon>
        <taxon>Methylococcaceae</taxon>
        <taxon>Candidatus Methylospira</taxon>
    </lineage>
</organism>
<evidence type="ECO:0000313" key="8">
    <source>
        <dbReference type="EMBL" id="QFY42199.1"/>
    </source>
</evidence>
<accession>A0A5Q0BFA2</accession>
<keyword evidence="4 7" id="KW-0812">Transmembrane</keyword>
<evidence type="ECO:0000256" key="1">
    <source>
        <dbReference type="ARBA" id="ARBA00004651"/>
    </source>
</evidence>
<evidence type="ECO:0000256" key="3">
    <source>
        <dbReference type="ARBA" id="ARBA00022475"/>
    </source>
</evidence>
<keyword evidence="6 7" id="KW-0472">Membrane</keyword>
<evidence type="ECO:0000256" key="2">
    <source>
        <dbReference type="ARBA" id="ARBA00022448"/>
    </source>
</evidence>
<feature type="transmembrane region" description="Helical" evidence="7">
    <location>
        <begin position="93"/>
        <end position="120"/>
    </location>
</feature>
<evidence type="ECO:0000256" key="4">
    <source>
        <dbReference type="ARBA" id="ARBA00022692"/>
    </source>
</evidence>
<feature type="transmembrane region" description="Helical" evidence="7">
    <location>
        <begin position="141"/>
        <end position="162"/>
    </location>
</feature>
<dbReference type="GO" id="GO:0022857">
    <property type="term" value="F:transmembrane transporter activity"/>
    <property type="evidence" value="ECO:0007669"/>
    <property type="project" value="InterPro"/>
</dbReference>
<dbReference type="InParanoid" id="A0A5Q0BFA2"/>
<dbReference type="Pfam" id="PF07690">
    <property type="entry name" value="MFS_1"/>
    <property type="match status" value="1"/>
</dbReference>
<dbReference type="InterPro" id="IPR036259">
    <property type="entry name" value="MFS_trans_sf"/>
</dbReference>
<comment type="subcellular location">
    <subcellularLocation>
        <location evidence="1">Cell membrane</location>
        <topology evidence="1">Multi-pass membrane protein</topology>
    </subcellularLocation>
</comment>
<feature type="transmembrane region" description="Helical" evidence="7">
    <location>
        <begin position="380"/>
        <end position="398"/>
    </location>
</feature>
<dbReference type="PANTHER" id="PTHR43266">
    <property type="entry name" value="MACROLIDE-EFFLUX PROTEIN"/>
    <property type="match status" value="1"/>
</dbReference>
<dbReference type="RefSeq" id="WP_153248181.1">
    <property type="nucleotide sequence ID" value="NZ_CP044205.1"/>
</dbReference>
<dbReference type="InterPro" id="IPR011701">
    <property type="entry name" value="MFS"/>
</dbReference>
<dbReference type="Gene3D" id="1.20.1250.20">
    <property type="entry name" value="MFS general substrate transporter like domains"/>
    <property type="match status" value="1"/>
</dbReference>